<dbReference type="AlphaFoldDB" id="A0A5P3XIF9"/>
<accession>A0A5P3XIF9</accession>
<dbReference type="RefSeq" id="WP_150887075.1">
    <property type="nucleotide sequence ID" value="NZ_CP032452.1"/>
</dbReference>
<dbReference type="Proteomes" id="UP000326961">
    <property type="component" value="Chromosome"/>
</dbReference>
<organism evidence="2 3">
    <name type="scientific">Paraclostridium bifermentans</name>
    <name type="common">Clostridium bifermentans</name>
    <dbReference type="NCBI Taxonomy" id="1490"/>
    <lineage>
        <taxon>Bacteria</taxon>
        <taxon>Bacillati</taxon>
        <taxon>Bacillota</taxon>
        <taxon>Clostridia</taxon>
        <taxon>Peptostreptococcales</taxon>
        <taxon>Peptostreptococcaceae</taxon>
        <taxon>Paraclostridium</taxon>
    </lineage>
</organism>
<evidence type="ECO:0000313" key="2">
    <source>
        <dbReference type="EMBL" id="QEZ70127.1"/>
    </source>
</evidence>
<evidence type="ECO:0000313" key="3">
    <source>
        <dbReference type="Proteomes" id="UP000326961"/>
    </source>
</evidence>
<proteinExistence type="predicted"/>
<name>A0A5P3XIF9_PARBF</name>
<feature type="transmembrane region" description="Helical" evidence="1">
    <location>
        <begin position="6"/>
        <end position="22"/>
    </location>
</feature>
<dbReference type="EMBL" id="CP032452">
    <property type="protein sequence ID" value="QEZ70127.1"/>
    <property type="molecule type" value="Genomic_DNA"/>
</dbReference>
<gene>
    <name evidence="2" type="ORF">D4A35_14955</name>
</gene>
<keyword evidence="1" id="KW-0812">Transmembrane</keyword>
<keyword evidence="1" id="KW-0472">Membrane</keyword>
<keyword evidence="1" id="KW-1133">Transmembrane helix</keyword>
<evidence type="ECO:0000256" key="1">
    <source>
        <dbReference type="SAM" id="Phobius"/>
    </source>
</evidence>
<reference evidence="2 3" key="1">
    <citation type="submission" date="2018-09" db="EMBL/GenBank/DDBJ databases">
        <title>A clostridial neurotoxin that targets Anopheles mosquitoes.</title>
        <authorList>
            <person name="Contreras E."/>
            <person name="Masuyer G."/>
            <person name="Qureshi N."/>
            <person name="Chawla S."/>
            <person name="Lim H.L."/>
            <person name="Chen J."/>
            <person name="Stenmark P."/>
            <person name="Gill S."/>
        </authorList>
    </citation>
    <scope>NUCLEOTIDE SEQUENCE [LARGE SCALE GENOMIC DNA]</scope>
    <source>
        <strain evidence="2 3">Cbm</strain>
    </source>
</reference>
<sequence length="146" mass="16905">MRLKLVVIGILLIAFIFILTYNKSNKIKEKPREITAENTIQNQEIKDSKEVNIQELEQKLTQASYSSESEPIERSMKGSIAYVKEILPKDAKEIDRTYENEVGVTAVTYKLRNIEFEVRYMHPYKDDVKSNEFDLSKTAGIDLTLK</sequence>
<protein>
    <submittedName>
        <fullName evidence="2">Uncharacterized protein</fullName>
    </submittedName>
</protein>